<comment type="similarity">
    <text evidence="2 15">In the C-terminal section; belongs to the peptidase M41 family.</text>
</comment>
<dbReference type="GO" id="GO:0016887">
    <property type="term" value="F:ATP hydrolysis activity"/>
    <property type="evidence" value="ECO:0007669"/>
    <property type="project" value="UniProtKB-UniRule"/>
</dbReference>
<keyword evidence="9 15" id="KW-0862">Zinc</keyword>
<reference evidence="19 20" key="1">
    <citation type="submission" date="2018-08" db="EMBL/GenBank/DDBJ databases">
        <title>Lysobacter sp. zong2l5, whole genome shotgun sequence.</title>
        <authorList>
            <person name="Zhang X."/>
            <person name="Feng G."/>
            <person name="Zhu H."/>
        </authorList>
    </citation>
    <scope>NUCLEOTIDE SEQUENCE [LARGE SCALE GENOMIC DNA]</scope>
    <source>
        <strain evidence="20">zong2l5</strain>
    </source>
</reference>
<comment type="subunit">
    <text evidence="15">Homohexamer.</text>
</comment>
<feature type="binding site" evidence="15">
    <location>
        <position position="418"/>
    </location>
    <ligand>
        <name>Zn(2+)</name>
        <dbReference type="ChEBI" id="CHEBI:29105"/>
        <note>catalytic</note>
    </ligand>
</feature>
<dbReference type="InterPro" id="IPR027417">
    <property type="entry name" value="P-loop_NTPase"/>
</dbReference>
<comment type="subcellular location">
    <subcellularLocation>
        <location evidence="15">Cell membrane</location>
        <topology evidence="15">Multi-pass membrane protein</topology>
        <orientation evidence="15">Cytoplasmic side</orientation>
    </subcellularLocation>
    <subcellularLocation>
        <location evidence="1">Membrane</location>
    </subcellularLocation>
</comment>
<dbReference type="InterPro" id="IPR003959">
    <property type="entry name" value="ATPase_AAA_core"/>
</dbReference>
<gene>
    <name evidence="19" type="primary">hflB</name>
    <name evidence="15" type="synonym">ftsH</name>
    <name evidence="19" type="ORF">DX914_08670</name>
</gene>
<feature type="domain" description="AAA+ ATPase" evidence="18">
    <location>
        <begin position="188"/>
        <end position="327"/>
    </location>
</feature>
<keyword evidence="3 15" id="KW-1003">Cell membrane</keyword>
<comment type="function">
    <text evidence="15">Acts as a processive, ATP-dependent zinc metallopeptidase for both cytoplasmic and membrane proteins. Plays a role in the quality control of integral membrane proteins.</text>
</comment>
<dbReference type="InterPro" id="IPR003960">
    <property type="entry name" value="ATPase_AAA_CS"/>
</dbReference>
<evidence type="ECO:0000256" key="17">
    <source>
        <dbReference type="SAM" id="MobiDB-lite"/>
    </source>
</evidence>
<dbReference type="GO" id="GO:0005524">
    <property type="term" value="F:ATP binding"/>
    <property type="evidence" value="ECO:0007669"/>
    <property type="project" value="UniProtKB-UniRule"/>
</dbReference>
<dbReference type="FunFam" id="3.40.50.300:FF:000001">
    <property type="entry name" value="ATP-dependent zinc metalloprotease FtsH"/>
    <property type="match status" value="1"/>
</dbReference>
<dbReference type="SUPFAM" id="SSF52540">
    <property type="entry name" value="P-loop containing nucleoside triphosphate hydrolases"/>
    <property type="match status" value="1"/>
</dbReference>
<keyword evidence="12 15" id="KW-0482">Metalloprotease</keyword>
<evidence type="ECO:0000256" key="9">
    <source>
        <dbReference type="ARBA" id="ARBA00022833"/>
    </source>
</evidence>
<dbReference type="Pfam" id="PF00004">
    <property type="entry name" value="AAA"/>
    <property type="match status" value="1"/>
</dbReference>
<dbReference type="Pfam" id="PF17862">
    <property type="entry name" value="AAA_lid_3"/>
    <property type="match status" value="1"/>
</dbReference>
<keyword evidence="7 15" id="KW-0547">Nucleotide-binding</keyword>
<dbReference type="Proteomes" id="UP000264492">
    <property type="component" value="Unassembled WGS sequence"/>
</dbReference>
<evidence type="ECO:0000313" key="19">
    <source>
        <dbReference type="EMBL" id="RDZ29149.1"/>
    </source>
</evidence>
<dbReference type="InterPro" id="IPR011546">
    <property type="entry name" value="Pept_M41_FtsH_extracell"/>
</dbReference>
<dbReference type="SUPFAM" id="SSF140990">
    <property type="entry name" value="FtsH protease domain-like"/>
    <property type="match status" value="1"/>
</dbReference>
<keyword evidence="6 15" id="KW-0479">Metal-binding</keyword>
<evidence type="ECO:0000256" key="5">
    <source>
        <dbReference type="ARBA" id="ARBA00022692"/>
    </source>
</evidence>
<dbReference type="OrthoDB" id="9809379at2"/>
<evidence type="ECO:0000256" key="10">
    <source>
        <dbReference type="ARBA" id="ARBA00022840"/>
    </source>
</evidence>
<dbReference type="CDD" id="cd19501">
    <property type="entry name" value="RecA-like_FtsH"/>
    <property type="match status" value="1"/>
</dbReference>
<comment type="cofactor">
    <cofactor evidence="15">
        <name>Zn(2+)</name>
        <dbReference type="ChEBI" id="CHEBI:29105"/>
    </cofactor>
    <text evidence="15">Binds 1 zinc ion per subunit.</text>
</comment>
<dbReference type="FunFam" id="1.10.8.60:FF:000001">
    <property type="entry name" value="ATP-dependent zinc metalloprotease FtsH"/>
    <property type="match status" value="1"/>
</dbReference>
<comment type="similarity">
    <text evidence="14 15">In the central section; belongs to the AAA ATPase family.</text>
</comment>
<comment type="similarity">
    <text evidence="16">Belongs to the AAA ATPase family.</text>
</comment>
<dbReference type="InterPro" id="IPR005936">
    <property type="entry name" value="FtsH"/>
</dbReference>
<dbReference type="EMBL" id="QTSU01000001">
    <property type="protein sequence ID" value="RDZ29149.1"/>
    <property type="molecule type" value="Genomic_DNA"/>
</dbReference>
<dbReference type="GO" id="GO:0030163">
    <property type="term" value="P:protein catabolic process"/>
    <property type="evidence" value="ECO:0007669"/>
    <property type="project" value="UniProtKB-UniRule"/>
</dbReference>
<feature type="binding site" evidence="15">
    <location>
        <position position="496"/>
    </location>
    <ligand>
        <name>Zn(2+)</name>
        <dbReference type="ChEBI" id="CHEBI:29105"/>
        <note>catalytic</note>
    </ligand>
</feature>
<dbReference type="Gene3D" id="1.20.58.760">
    <property type="entry name" value="Peptidase M41"/>
    <property type="match status" value="1"/>
</dbReference>
<accession>A0A371K5E1</accession>
<evidence type="ECO:0000256" key="8">
    <source>
        <dbReference type="ARBA" id="ARBA00022801"/>
    </source>
</evidence>
<comment type="caution">
    <text evidence="19">The sequence shown here is derived from an EMBL/GenBank/DDBJ whole genome shotgun (WGS) entry which is preliminary data.</text>
</comment>
<dbReference type="RefSeq" id="WP_115858584.1">
    <property type="nucleotide sequence ID" value="NZ_QTSU01000001.1"/>
</dbReference>
<dbReference type="PANTHER" id="PTHR23076:SF97">
    <property type="entry name" value="ATP-DEPENDENT ZINC METALLOPROTEASE YME1L1"/>
    <property type="match status" value="1"/>
</dbReference>
<organism evidence="19 20">
    <name type="scientific">Lysobacter silvisoli</name>
    <dbReference type="NCBI Taxonomy" id="2293254"/>
    <lineage>
        <taxon>Bacteria</taxon>
        <taxon>Pseudomonadati</taxon>
        <taxon>Pseudomonadota</taxon>
        <taxon>Gammaproteobacteria</taxon>
        <taxon>Lysobacterales</taxon>
        <taxon>Lysobacteraceae</taxon>
        <taxon>Lysobacter</taxon>
    </lineage>
</organism>
<dbReference type="Gene3D" id="3.30.720.210">
    <property type="match status" value="1"/>
</dbReference>
<feature type="binding site" evidence="15">
    <location>
        <begin position="196"/>
        <end position="203"/>
    </location>
    <ligand>
        <name>ATP</name>
        <dbReference type="ChEBI" id="CHEBI:30616"/>
    </ligand>
</feature>
<dbReference type="InterPro" id="IPR003593">
    <property type="entry name" value="AAA+_ATPase"/>
</dbReference>
<dbReference type="InterPro" id="IPR041569">
    <property type="entry name" value="AAA_lid_3"/>
</dbReference>
<dbReference type="AlphaFoldDB" id="A0A371K5E1"/>
<protein>
    <recommendedName>
        <fullName evidence="15">ATP-dependent zinc metalloprotease FtsH</fullName>
        <ecNumber evidence="15">3.4.24.-</ecNumber>
    </recommendedName>
</protein>
<dbReference type="GO" id="GO:0004176">
    <property type="term" value="F:ATP-dependent peptidase activity"/>
    <property type="evidence" value="ECO:0007669"/>
    <property type="project" value="InterPro"/>
</dbReference>
<dbReference type="GO" id="GO:0005886">
    <property type="term" value="C:plasma membrane"/>
    <property type="evidence" value="ECO:0007669"/>
    <property type="project" value="UniProtKB-SubCell"/>
</dbReference>
<proteinExistence type="inferred from homology"/>
<feature type="binding site" evidence="15">
    <location>
        <position position="422"/>
    </location>
    <ligand>
        <name>Zn(2+)</name>
        <dbReference type="ChEBI" id="CHEBI:29105"/>
        <note>catalytic</note>
    </ligand>
</feature>
<dbReference type="Pfam" id="PF01434">
    <property type="entry name" value="Peptidase_M41"/>
    <property type="match status" value="1"/>
</dbReference>
<dbReference type="InterPro" id="IPR037219">
    <property type="entry name" value="Peptidase_M41-like"/>
</dbReference>
<keyword evidence="11 15" id="KW-1133">Transmembrane helix</keyword>
<dbReference type="SMART" id="SM00382">
    <property type="entry name" value="AAA"/>
    <property type="match status" value="1"/>
</dbReference>
<dbReference type="Gene3D" id="1.10.8.60">
    <property type="match status" value="1"/>
</dbReference>
<evidence type="ECO:0000256" key="16">
    <source>
        <dbReference type="RuleBase" id="RU003651"/>
    </source>
</evidence>
<evidence type="ECO:0000256" key="11">
    <source>
        <dbReference type="ARBA" id="ARBA00022989"/>
    </source>
</evidence>
<keyword evidence="13 15" id="KW-0472">Membrane</keyword>
<evidence type="ECO:0000256" key="14">
    <source>
        <dbReference type="ARBA" id="ARBA00061570"/>
    </source>
</evidence>
<evidence type="ECO:0000256" key="15">
    <source>
        <dbReference type="HAMAP-Rule" id="MF_01458"/>
    </source>
</evidence>
<dbReference type="FunFam" id="1.20.58.760:FF:000001">
    <property type="entry name" value="ATP-dependent zinc metalloprotease FtsH"/>
    <property type="match status" value="1"/>
</dbReference>
<keyword evidence="8 15" id="KW-0378">Hydrolase</keyword>
<evidence type="ECO:0000313" key="20">
    <source>
        <dbReference type="Proteomes" id="UP000264492"/>
    </source>
</evidence>
<dbReference type="HAMAP" id="MF_01458">
    <property type="entry name" value="FtsH"/>
    <property type="match status" value="1"/>
</dbReference>
<evidence type="ECO:0000256" key="6">
    <source>
        <dbReference type="ARBA" id="ARBA00022723"/>
    </source>
</evidence>
<evidence type="ECO:0000256" key="2">
    <source>
        <dbReference type="ARBA" id="ARBA00010044"/>
    </source>
</evidence>
<dbReference type="GO" id="GO:0004222">
    <property type="term" value="F:metalloendopeptidase activity"/>
    <property type="evidence" value="ECO:0007669"/>
    <property type="project" value="InterPro"/>
</dbReference>
<evidence type="ECO:0000259" key="18">
    <source>
        <dbReference type="SMART" id="SM00382"/>
    </source>
</evidence>
<evidence type="ECO:0000256" key="7">
    <source>
        <dbReference type="ARBA" id="ARBA00022741"/>
    </source>
</evidence>
<evidence type="ECO:0000256" key="1">
    <source>
        <dbReference type="ARBA" id="ARBA00004370"/>
    </source>
</evidence>
<evidence type="ECO:0000256" key="13">
    <source>
        <dbReference type="ARBA" id="ARBA00023136"/>
    </source>
</evidence>
<name>A0A371K5E1_9GAMM</name>
<sequence length="631" mass="69152">MNDLAKNLLLWVIVAVVLMMVFKAFGPPAVGSEALAYDQFVQQVQGDRIKQVNISEDRTTINGERKDGSKFVTYAPADKDLVNDLINHKVAIEQAPPQSGPSLFMILINVLPWLLFIGIWVYFMRQMQQGGSKGAMSFGRSRAKLQGEDQVKVTLADVAGCDEAKEEVGELVEFLRDPSKFQKLGGKIPRGVLMVGPPGTGKTLLARAIAGEAKVPFFSISGSDFVEMFVGVGASRVRDMFEQAKKHAPCIIFIDEIDAVGRHRGAGLGGGHDEREQTLNQLLVEMDGFEGGEGVIVIAATNRPDVLDPALLRPGRFDRQVVVGLPDVKGREQILRVHMRKLPLADDVVPMTIARGTPGFSGADLANLCNEAALFAARENGKEVRMEHFDKARDKIMMGTENRSMAMSEEEKRNTAYHEAGHAIVGRLVPDHDPVYKVTIIPRGRALGVTMYLPEGDRYSYNKINIESRLCSLYGGRVAEELIFGADMVTTGASNDIERATKMARNMVTKWGLSELGPITYGEEEDEVFLGRSVTQHKNVSDETARKIDEVVRSILDSAYARTTEILKANRDKLEVMAQALLQYETIDAGQIDEIMEGRVPGPPADWVKSGRTSKDDKGRPGAIGGPAAQT</sequence>
<comment type="caution">
    <text evidence="15">Lacks conserved residue(s) required for the propagation of feature annotation.</text>
</comment>
<dbReference type="Gene3D" id="3.40.50.300">
    <property type="entry name" value="P-loop containing nucleotide triphosphate hydrolases"/>
    <property type="match status" value="1"/>
</dbReference>
<keyword evidence="4 15" id="KW-0645">Protease</keyword>
<feature type="region of interest" description="Disordered" evidence="17">
    <location>
        <begin position="598"/>
        <end position="631"/>
    </location>
</feature>
<keyword evidence="10 15" id="KW-0067">ATP-binding</keyword>
<evidence type="ECO:0000256" key="3">
    <source>
        <dbReference type="ARBA" id="ARBA00022475"/>
    </source>
</evidence>
<dbReference type="NCBIfam" id="TIGR01241">
    <property type="entry name" value="FtsH_fam"/>
    <property type="match status" value="1"/>
</dbReference>
<dbReference type="EC" id="3.4.24.-" evidence="15"/>
<dbReference type="InterPro" id="IPR000642">
    <property type="entry name" value="Peptidase_M41"/>
</dbReference>
<dbReference type="Pfam" id="PF06480">
    <property type="entry name" value="FtsH_ext"/>
    <property type="match status" value="1"/>
</dbReference>
<keyword evidence="20" id="KW-1185">Reference proteome</keyword>
<keyword evidence="5 15" id="KW-0812">Transmembrane</keyword>
<dbReference type="GO" id="GO:0006508">
    <property type="term" value="P:proteolysis"/>
    <property type="evidence" value="ECO:0007669"/>
    <property type="project" value="UniProtKB-KW"/>
</dbReference>
<feature type="active site" evidence="15">
    <location>
        <position position="419"/>
    </location>
</feature>
<evidence type="ECO:0000256" key="12">
    <source>
        <dbReference type="ARBA" id="ARBA00023049"/>
    </source>
</evidence>
<feature type="transmembrane region" description="Helical" evidence="15">
    <location>
        <begin position="103"/>
        <end position="123"/>
    </location>
</feature>
<evidence type="ECO:0000256" key="4">
    <source>
        <dbReference type="ARBA" id="ARBA00022670"/>
    </source>
</evidence>
<dbReference type="PROSITE" id="PS00674">
    <property type="entry name" value="AAA"/>
    <property type="match status" value="1"/>
</dbReference>
<dbReference type="GO" id="GO:0008270">
    <property type="term" value="F:zinc ion binding"/>
    <property type="evidence" value="ECO:0007669"/>
    <property type="project" value="UniProtKB-UniRule"/>
</dbReference>
<dbReference type="PANTHER" id="PTHR23076">
    <property type="entry name" value="METALLOPROTEASE M41 FTSH"/>
    <property type="match status" value="1"/>
</dbReference>